<evidence type="ECO:0000259" key="2">
    <source>
        <dbReference type="Pfam" id="PF00078"/>
    </source>
</evidence>
<evidence type="ECO:0000259" key="4">
    <source>
        <dbReference type="Pfam" id="PF14111"/>
    </source>
</evidence>
<evidence type="ECO:0008006" key="7">
    <source>
        <dbReference type="Google" id="ProtNLM"/>
    </source>
</evidence>
<dbReference type="Proteomes" id="UP001327560">
    <property type="component" value="Chromosome 5"/>
</dbReference>
<dbReference type="Pfam" id="PF13966">
    <property type="entry name" value="zf-RVT"/>
    <property type="match status" value="1"/>
</dbReference>
<dbReference type="CDD" id="cd01650">
    <property type="entry name" value="RT_nLTR_like"/>
    <property type="match status" value="1"/>
</dbReference>
<feature type="domain" description="DUF4283" evidence="4">
    <location>
        <begin position="89"/>
        <end position="170"/>
    </location>
</feature>
<name>A0AAQ3KLM6_9LILI</name>
<feature type="compositionally biased region" description="Basic and acidic residues" evidence="1">
    <location>
        <begin position="18"/>
        <end position="35"/>
    </location>
</feature>
<organism evidence="5 6">
    <name type="scientific">Canna indica</name>
    <name type="common">Indian-shot</name>
    <dbReference type="NCBI Taxonomy" id="4628"/>
    <lineage>
        <taxon>Eukaryota</taxon>
        <taxon>Viridiplantae</taxon>
        <taxon>Streptophyta</taxon>
        <taxon>Embryophyta</taxon>
        <taxon>Tracheophyta</taxon>
        <taxon>Spermatophyta</taxon>
        <taxon>Magnoliopsida</taxon>
        <taxon>Liliopsida</taxon>
        <taxon>Zingiberales</taxon>
        <taxon>Cannaceae</taxon>
        <taxon>Canna</taxon>
    </lineage>
</organism>
<evidence type="ECO:0000259" key="3">
    <source>
        <dbReference type="Pfam" id="PF13966"/>
    </source>
</evidence>
<accession>A0AAQ3KLM6</accession>
<dbReference type="InterPro" id="IPR040256">
    <property type="entry name" value="At4g02000-like"/>
</dbReference>
<proteinExistence type="predicted"/>
<dbReference type="Pfam" id="PF14111">
    <property type="entry name" value="DUF4283"/>
    <property type="match status" value="1"/>
</dbReference>
<evidence type="ECO:0000313" key="5">
    <source>
        <dbReference type="EMBL" id="WOL08081.1"/>
    </source>
</evidence>
<dbReference type="InterPro" id="IPR000477">
    <property type="entry name" value="RT_dom"/>
</dbReference>
<feature type="region of interest" description="Disordered" evidence="1">
    <location>
        <begin position="277"/>
        <end position="300"/>
    </location>
</feature>
<dbReference type="Gene3D" id="3.60.10.10">
    <property type="entry name" value="Endonuclease/exonuclease/phosphatase"/>
    <property type="match status" value="1"/>
</dbReference>
<feature type="region of interest" description="Disordered" evidence="1">
    <location>
        <begin position="18"/>
        <end position="40"/>
    </location>
</feature>
<sequence length="1563" mass="184254">MSQAELAKLEMRKVVWREKSARDEDSKRSKGEEQNQRIQPQSWANLFRLARGSEEWKNPEMKEKLERIQASAKGRVFITEEDLVKARYECKLILYGKFFGRTPILELVKNQMPKIWKLKSECQIIDLSAGFFAFKFAIEEDYWNVFSGGRWFLRGQALSLIPWKNCFQPMKETISVVPVWIQMPGLPVEFMHVEILPQIAAVIGKPVKMDEYTMARVRGKFARVCVLLDITKPIQQGVWIDTEKGNFFQTIAYENLPVLCFKCRKVGHKEDGCVVSRQEEENRKNKDKEEVNMETDKKEEELGPWVQVQRKKRMPNKVNSKKEGFMKNTFMVLDNPTFEEKNTTMSQEKLDSRNNMGEKGLTRGTFHMTEKSKKQGKRNSEIRRGVIKELEFEKRKEIMEIETHNNITKENYVEFKTKAVSGMTSVDEMDLNKEEENLEKLAERLSSSMTKILHKESENDIFLEEEEEEAEIFLKKKERDWEGTAVSSTCRSGGLLLMWKKNEIKGKVIQQDKQIINCVMELQNGKCFLLSGIYASVNRKRRNDLWKRLSELNVTDIPWIVTADMNCVYNAGEKRGGNSFTENTSVTGFRSFMEKSGLIDGSFSGPCYTWSNKRRGNKKTMARLDKTLFNEIWMEWRIEIKVEHMRMLDSDHRPMLISCEKECIRRERKNNRMFMFEHFWLEYEGLKELVKEFWHRNDGNNMNMMEVLECMKKVLHDWNRNVVGNLERNLEETDKKLKILELKEENGVITEEEQVFMRILGNKMTALNRQIKIKWWSKAKKNWIEEGDRNTKYFHNSVRIRRKKNIVEKLEIEGEWVTEGRLMVKPMANWYRTLWMLEDDIEMDIKQMADSVKRKISEEERKELINNFSGKEVWEVANGLGRGKSPGIDGYILEFYLHNWETIKDRLIAELNEFQRTAILKGGWGDTLLVMIPKKEKPRKIEEFRPIALCNVLYKILAKTLVNRMRPLLNKLIGQEQSAFIPKRQIQDNVLVVAEVVKSFYSSKANRPFIILKIDLQKAYDRVKWKAVYAMLECMNFPETFIKWIGGCIEKSKFFYDLIITVKADKKSCKNMMKALNLYCEMTGQLISEEKSEIFFPEHCKSEVKHEVCNWLNMREGKFPMKYLGTFIAPKRMETRFQDKIYEKVVSKMDIWAKNSISQAGKAVLINSTIASIPVYNLMTSWVGGKVINKITRISKDFYWSSKNKGGAKLISWSNVTRNKVVGGLGIRDIGTMKKAMMAKRIIPLLNKEENTWCRMYEAKYGRIHPWERLKELVRTVFPDTSRKEDYWVWDDMENGVRPVKKAYWFLKNKEVNEVEKTTNWKQVWKLNASERVKIFIWKLLWNRLSTSKWFEKFTGNEVEKCHVCNEYEDDSKHFLFECKYAKTYWNMAEKRLGIRLGLDEKSKDSKWISDADRIAVNMEIKVNAFVATSLWMLWKVRNKAKYDKKIWSIHTFFNNVFNDVLWLYDRNNKKKKERAGNEEKGDEERQDTINQYVMLVDAAWKDEMKAGYGFVITEDEETQWGGCSFGCAKSPLRAEMLAICELAVNILLKRKESPWDFERDSV</sequence>
<feature type="domain" description="Reverse transcriptase" evidence="2">
    <location>
        <begin position="932"/>
        <end position="1049"/>
    </location>
</feature>
<dbReference type="InterPro" id="IPR036691">
    <property type="entry name" value="Endo/exonu/phosph_ase_sf"/>
</dbReference>
<feature type="domain" description="Reverse transcriptase zinc-binding" evidence="3">
    <location>
        <begin position="1300"/>
        <end position="1386"/>
    </location>
</feature>
<evidence type="ECO:0000256" key="1">
    <source>
        <dbReference type="SAM" id="MobiDB-lite"/>
    </source>
</evidence>
<dbReference type="SUPFAM" id="SSF56219">
    <property type="entry name" value="DNase I-like"/>
    <property type="match status" value="1"/>
</dbReference>
<reference evidence="5 6" key="1">
    <citation type="submission" date="2023-10" db="EMBL/GenBank/DDBJ databases">
        <title>Chromosome-scale genome assembly provides insights into flower coloration mechanisms of Canna indica.</title>
        <authorList>
            <person name="Li C."/>
        </authorList>
    </citation>
    <scope>NUCLEOTIDE SEQUENCE [LARGE SCALE GENOMIC DNA]</scope>
    <source>
        <tissue evidence="5">Flower</tissue>
    </source>
</reference>
<dbReference type="PANTHER" id="PTHR31286">
    <property type="entry name" value="GLYCINE-RICH CELL WALL STRUCTURAL PROTEIN 1.8-LIKE"/>
    <property type="match status" value="1"/>
</dbReference>
<dbReference type="InterPro" id="IPR025558">
    <property type="entry name" value="DUF4283"/>
</dbReference>
<keyword evidence="6" id="KW-1185">Reference proteome</keyword>
<dbReference type="InterPro" id="IPR043502">
    <property type="entry name" value="DNA/RNA_pol_sf"/>
</dbReference>
<protein>
    <recommendedName>
        <fullName evidence="7">Reverse transcriptase</fullName>
    </recommendedName>
</protein>
<evidence type="ECO:0000313" key="6">
    <source>
        <dbReference type="Proteomes" id="UP001327560"/>
    </source>
</evidence>
<dbReference type="EMBL" id="CP136894">
    <property type="protein sequence ID" value="WOL08081.1"/>
    <property type="molecule type" value="Genomic_DNA"/>
</dbReference>
<dbReference type="InterPro" id="IPR026960">
    <property type="entry name" value="RVT-Znf"/>
</dbReference>
<dbReference type="Pfam" id="PF00078">
    <property type="entry name" value="RVT_1"/>
    <property type="match status" value="1"/>
</dbReference>
<gene>
    <name evidence="5" type="ORF">Cni_G16833</name>
</gene>
<dbReference type="PANTHER" id="PTHR31286:SF99">
    <property type="entry name" value="DUF4283 DOMAIN-CONTAINING PROTEIN"/>
    <property type="match status" value="1"/>
</dbReference>
<dbReference type="SUPFAM" id="SSF56672">
    <property type="entry name" value="DNA/RNA polymerases"/>
    <property type="match status" value="1"/>
</dbReference>